<dbReference type="Proteomes" id="UP001403385">
    <property type="component" value="Unassembled WGS sequence"/>
</dbReference>
<accession>A0AAW9SFT7</accession>
<protein>
    <recommendedName>
        <fullName evidence="1">SecDF P1 head subdomain domain-containing protein</fullName>
    </recommendedName>
</protein>
<keyword evidence="3" id="KW-1185">Reference proteome</keyword>
<dbReference type="InterPro" id="IPR054384">
    <property type="entry name" value="SecDF_P1_head"/>
</dbReference>
<dbReference type="Gene3D" id="3.30.1360.200">
    <property type="match status" value="1"/>
</dbReference>
<name>A0AAW9SFT7_9BACT</name>
<evidence type="ECO:0000313" key="2">
    <source>
        <dbReference type="EMBL" id="MEN7551754.1"/>
    </source>
</evidence>
<evidence type="ECO:0000313" key="3">
    <source>
        <dbReference type="Proteomes" id="UP001403385"/>
    </source>
</evidence>
<proteinExistence type="predicted"/>
<feature type="domain" description="SecDF P1 head subdomain" evidence="1">
    <location>
        <begin position="48"/>
        <end position="135"/>
    </location>
</feature>
<dbReference type="Pfam" id="PF22599">
    <property type="entry name" value="SecDF_P1_head"/>
    <property type="match status" value="1"/>
</dbReference>
<evidence type="ECO:0000259" key="1">
    <source>
        <dbReference type="Pfam" id="PF22599"/>
    </source>
</evidence>
<comment type="caution">
    <text evidence="2">The sequence shown here is derived from an EMBL/GenBank/DDBJ whole genome shotgun (WGS) entry which is preliminary data.</text>
</comment>
<dbReference type="AlphaFoldDB" id="A0AAW9SFT7"/>
<sequence length="152" mass="17312">MKTKILIVFTSLLLLWGCGRKYPLMKINPGKEGGIYEIANQGKEYTSYNPEQTYLLNPSTCISFADFESVQQEDSPYEGGSYRFIFKLNETGTLKFKEFTQRNLGKQVCLVVNNKVIVAPVIQEVIPSGLLSISMSDPQYVEEIKEYFSKKE</sequence>
<organism evidence="2 3">
    <name type="scientific">Rapidithrix thailandica</name>
    <dbReference type="NCBI Taxonomy" id="413964"/>
    <lineage>
        <taxon>Bacteria</taxon>
        <taxon>Pseudomonadati</taxon>
        <taxon>Bacteroidota</taxon>
        <taxon>Cytophagia</taxon>
        <taxon>Cytophagales</taxon>
        <taxon>Flammeovirgaceae</taxon>
        <taxon>Rapidithrix</taxon>
    </lineage>
</organism>
<reference evidence="2 3" key="1">
    <citation type="submission" date="2024-04" db="EMBL/GenBank/DDBJ databases">
        <title>Novel genus in family Flammeovirgaceae.</title>
        <authorList>
            <person name="Nguyen T.H."/>
            <person name="Vuong T.Q."/>
            <person name="Le H."/>
            <person name="Kim S.-G."/>
        </authorList>
    </citation>
    <scope>NUCLEOTIDE SEQUENCE [LARGE SCALE GENOMIC DNA]</scope>
    <source>
        <strain evidence="2 3">JCM 23209</strain>
    </source>
</reference>
<gene>
    <name evidence="2" type="ORF">AAG747_27815</name>
</gene>
<dbReference type="EMBL" id="JBDKWZ010000026">
    <property type="protein sequence ID" value="MEN7551754.1"/>
    <property type="molecule type" value="Genomic_DNA"/>
</dbReference>
<dbReference type="RefSeq" id="WP_346824533.1">
    <property type="nucleotide sequence ID" value="NZ_JBDKWZ010000026.1"/>
</dbReference>